<accession>A0ACB7TJT2</accession>
<organism evidence="1 2">
    <name type="scientific">Hyalomma asiaticum</name>
    <name type="common">Tick</name>
    <dbReference type="NCBI Taxonomy" id="266040"/>
    <lineage>
        <taxon>Eukaryota</taxon>
        <taxon>Metazoa</taxon>
        <taxon>Ecdysozoa</taxon>
        <taxon>Arthropoda</taxon>
        <taxon>Chelicerata</taxon>
        <taxon>Arachnida</taxon>
        <taxon>Acari</taxon>
        <taxon>Parasitiformes</taxon>
        <taxon>Ixodida</taxon>
        <taxon>Ixodoidea</taxon>
        <taxon>Ixodidae</taxon>
        <taxon>Hyalomminae</taxon>
        <taxon>Hyalomma</taxon>
    </lineage>
</organism>
<dbReference type="EMBL" id="CM023481">
    <property type="protein sequence ID" value="KAH6947170.1"/>
    <property type="molecule type" value="Genomic_DNA"/>
</dbReference>
<dbReference type="Proteomes" id="UP000821845">
    <property type="component" value="Chromosome 1"/>
</dbReference>
<sequence length="100" mass="11071">MRVSDHLKLAAPPKKCVCVRVPEERRQKEEEAARPPSFGDRPAQGFGDANRGHVGVPRARRLRAARYARTSSSLALGGRPPREQRTRPTPFRGTPLCACV</sequence>
<evidence type="ECO:0000313" key="2">
    <source>
        <dbReference type="Proteomes" id="UP000821845"/>
    </source>
</evidence>
<reference evidence="1" key="1">
    <citation type="submission" date="2020-05" db="EMBL/GenBank/DDBJ databases">
        <title>Large-scale comparative analyses of tick genomes elucidate their genetic diversity and vector capacities.</title>
        <authorList>
            <person name="Jia N."/>
            <person name="Wang J."/>
            <person name="Shi W."/>
            <person name="Du L."/>
            <person name="Sun Y."/>
            <person name="Zhan W."/>
            <person name="Jiang J."/>
            <person name="Wang Q."/>
            <person name="Zhang B."/>
            <person name="Ji P."/>
            <person name="Sakyi L.B."/>
            <person name="Cui X."/>
            <person name="Yuan T."/>
            <person name="Jiang B."/>
            <person name="Yang W."/>
            <person name="Lam T.T.-Y."/>
            <person name="Chang Q."/>
            <person name="Ding S."/>
            <person name="Wang X."/>
            <person name="Zhu J."/>
            <person name="Ruan X."/>
            <person name="Zhao L."/>
            <person name="Wei J."/>
            <person name="Que T."/>
            <person name="Du C."/>
            <person name="Cheng J."/>
            <person name="Dai P."/>
            <person name="Han X."/>
            <person name="Huang E."/>
            <person name="Gao Y."/>
            <person name="Liu J."/>
            <person name="Shao H."/>
            <person name="Ye R."/>
            <person name="Li L."/>
            <person name="Wei W."/>
            <person name="Wang X."/>
            <person name="Wang C."/>
            <person name="Yang T."/>
            <person name="Huo Q."/>
            <person name="Li W."/>
            <person name="Guo W."/>
            <person name="Chen H."/>
            <person name="Zhou L."/>
            <person name="Ni X."/>
            <person name="Tian J."/>
            <person name="Zhou Y."/>
            <person name="Sheng Y."/>
            <person name="Liu T."/>
            <person name="Pan Y."/>
            <person name="Xia L."/>
            <person name="Li J."/>
            <person name="Zhao F."/>
            <person name="Cao W."/>
        </authorList>
    </citation>
    <scope>NUCLEOTIDE SEQUENCE</scope>
    <source>
        <strain evidence="1">Hyas-2018</strain>
    </source>
</reference>
<name>A0ACB7TJT2_HYAAI</name>
<comment type="caution">
    <text evidence="1">The sequence shown here is derived from an EMBL/GenBank/DDBJ whole genome shotgun (WGS) entry which is preliminary data.</text>
</comment>
<protein>
    <submittedName>
        <fullName evidence="1">Uncharacterized protein</fullName>
    </submittedName>
</protein>
<proteinExistence type="predicted"/>
<gene>
    <name evidence="1" type="ORF">HPB50_017310</name>
</gene>
<keyword evidence="2" id="KW-1185">Reference proteome</keyword>
<evidence type="ECO:0000313" key="1">
    <source>
        <dbReference type="EMBL" id="KAH6947170.1"/>
    </source>
</evidence>